<protein>
    <submittedName>
        <fullName evidence="3">3-oxoacyl-[acyl-carrier protein] reductase</fullName>
    </submittedName>
</protein>
<evidence type="ECO:0000313" key="3">
    <source>
        <dbReference type="EMBL" id="RCX17999.1"/>
    </source>
</evidence>
<dbReference type="Gene3D" id="3.40.50.720">
    <property type="entry name" value="NAD(P)-binding Rossmann-like Domain"/>
    <property type="match status" value="1"/>
</dbReference>
<comment type="similarity">
    <text evidence="1">Belongs to the short-chain dehydrogenases/reductases (SDR) family.</text>
</comment>
<reference evidence="3 4" key="1">
    <citation type="submission" date="2018-07" db="EMBL/GenBank/DDBJ databases">
        <title>Genomic Encyclopedia of Type Strains, Phase IV (KMG-IV): sequencing the most valuable type-strain genomes for metagenomic binning, comparative biology and taxonomic classification.</title>
        <authorList>
            <person name="Goeker M."/>
        </authorList>
    </citation>
    <scope>NUCLEOTIDE SEQUENCE [LARGE SCALE GENOMIC DNA]</scope>
    <source>
        <strain evidence="3 4">DSM 27016</strain>
    </source>
</reference>
<dbReference type="FunFam" id="3.40.50.720:FF:000173">
    <property type="entry name" value="3-oxoacyl-[acyl-carrier protein] reductase"/>
    <property type="match status" value="1"/>
</dbReference>
<sequence length="253" mass="27160">MDFGLSNKAALITGGARGLGRAICLNLASEGSGIAINYRKDHERAWLLAEEIKEKYGVKAICVKGDVTSEEDVKRIFCEVLCQLGRIDILVNNSGICPVSMVKDMDLSEWNSVIGTNLTGTFLTSREMINMLIAQNKCGKIVNIASQSAFNGSKTGKSHYAASKGGIVSFTLSLAKEAARYGINVNAVAPGMMYTEMTAETLDKNMDKYKKEIPIGRIAELDEVARVVVFLASDVSSYITGATLDVSGGITGR</sequence>
<comment type="caution">
    <text evidence="3">The sequence shown here is derived from an EMBL/GenBank/DDBJ whole genome shotgun (WGS) entry which is preliminary data.</text>
</comment>
<dbReference type="RefSeq" id="WP_170138062.1">
    <property type="nucleotide sequence ID" value="NZ_QPJT01000006.1"/>
</dbReference>
<dbReference type="AlphaFoldDB" id="A0A369B8Y7"/>
<dbReference type="PANTHER" id="PTHR42760">
    <property type="entry name" value="SHORT-CHAIN DEHYDROGENASES/REDUCTASES FAMILY MEMBER"/>
    <property type="match status" value="1"/>
</dbReference>
<gene>
    <name evidence="3" type="ORF">DFR58_106168</name>
</gene>
<dbReference type="PRINTS" id="PR00081">
    <property type="entry name" value="GDHRDH"/>
</dbReference>
<organism evidence="3 4">
    <name type="scientific">Anaerobacterium chartisolvens</name>
    <dbReference type="NCBI Taxonomy" id="1297424"/>
    <lineage>
        <taxon>Bacteria</taxon>
        <taxon>Bacillati</taxon>
        <taxon>Bacillota</taxon>
        <taxon>Clostridia</taxon>
        <taxon>Eubacteriales</taxon>
        <taxon>Oscillospiraceae</taxon>
        <taxon>Anaerobacterium</taxon>
    </lineage>
</organism>
<dbReference type="PRINTS" id="PR00080">
    <property type="entry name" value="SDRFAMILY"/>
</dbReference>
<dbReference type="Pfam" id="PF13561">
    <property type="entry name" value="adh_short_C2"/>
    <property type="match status" value="1"/>
</dbReference>
<dbReference type="PANTHER" id="PTHR42760:SF133">
    <property type="entry name" value="3-OXOACYL-[ACYL-CARRIER-PROTEIN] REDUCTASE"/>
    <property type="match status" value="1"/>
</dbReference>
<name>A0A369B8Y7_9FIRM</name>
<dbReference type="EMBL" id="QPJT01000006">
    <property type="protein sequence ID" value="RCX17999.1"/>
    <property type="molecule type" value="Genomic_DNA"/>
</dbReference>
<dbReference type="InterPro" id="IPR036291">
    <property type="entry name" value="NAD(P)-bd_dom_sf"/>
</dbReference>
<evidence type="ECO:0000256" key="2">
    <source>
        <dbReference type="ARBA" id="ARBA00023002"/>
    </source>
</evidence>
<dbReference type="InterPro" id="IPR002347">
    <property type="entry name" value="SDR_fam"/>
</dbReference>
<dbReference type="SUPFAM" id="SSF51735">
    <property type="entry name" value="NAD(P)-binding Rossmann-fold domains"/>
    <property type="match status" value="1"/>
</dbReference>
<accession>A0A369B8Y7</accession>
<keyword evidence="2" id="KW-0560">Oxidoreductase</keyword>
<dbReference type="GO" id="GO:0016616">
    <property type="term" value="F:oxidoreductase activity, acting on the CH-OH group of donors, NAD or NADP as acceptor"/>
    <property type="evidence" value="ECO:0007669"/>
    <property type="project" value="TreeGrafter"/>
</dbReference>
<dbReference type="Proteomes" id="UP000253034">
    <property type="component" value="Unassembled WGS sequence"/>
</dbReference>
<evidence type="ECO:0000256" key="1">
    <source>
        <dbReference type="ARBA" id="ARBA00006484"/>
    </source>
</evidence>
<proteinExistence type="inferred from homology"/>
<keyword evidence="4" id="KW-1185">Reference proteome</keyword>
<evidence type="ECO:0000313" key="4">
    <source>
        <dbReference type="Proteomes" id="UP000253034"/>
    </source>
</evidence>